<keyword evidence="1" id="KW-0812">Transmembrane</keyword>
<feature type="transmembrane region" description="Helical" evidence="1">
    <location>
        <begin position="130"/>
        <end position="153"/>
    </location>
</feature>
<keyword evidence="3" id="KW-1185">Reference proteome</keyword>
<dbReference type="Proteomes" id="UP001143480">
    <property type="component" value="Unassembled WGS sequence"/>
</dbReference>
<proteinExistence type="predicted"/>
<feature type="transmembrane region" description="Helical" evidence="1">
    <location>
        <begin position="165"/>
        <end position="186"/>
    </location>
</feature>
<evidence type="ECO:0000256" key="1">
    <source>
        <dbReference type="SAM" id="Phobius"/>
    </source>
</evidence>
<feature type="transmembrane region" description="Helical" evidence="1">
    <location>
        <begin position="96"/>
        <end position="118"/>
    </location>
</feature>
<comment type="caution">
    <text evidence="2">The sequence shown here is derived from an EMBL/GenBank/DDBJ whole genome shotgun (WGS) entry which is preliminary data.</text>
</comment>
<gene>
    <name evidence="2" type="ORF">GCM10017581_082190</name>
</gene>
<evidence type="ECO:0008006" key="4">
    <source>
        <dbReference type="Google" id="ProtNLM"/>
    </source>
</evidence>
<keyword evidence="1" id="KW-0472">Membrane</keyword>
<reference evidence="2" key="2">
    <citation type="submission" date="2023-01" db="EMBL/GenBank/DDBJ databases">
        <authorList>
            <person name="Sun Q."/>
            <person name="Evtushenko L."/>
        </authorList>
    </citation>
    <scope>NUCLEOTIDE SEQUENCE</scope>
    <source>
        <strain evidence="2">VKM Ac-1321</strain>
    </source>
</reference>
<evidence type="ECO:0000313" key="2">
    <source>
        <dbReference type="EMBL" id="GLL06469.1"/>
    </source>
</evidence>
<keyword evidence="1" id="KW-1133">Transmembrane helix</keyword>
<feature type="transmembrane region" description="Helical" evidence="1">
    <location>
        <begin position="72"/>
        <end position="90"/>
    </location>
</feature>
<organism evidence="2 3">
    <name type="scientific">Dactylosporangium matsuzakiense</name>
    <dbReference type="NCBI Taxonomy" id="53360"/>
    <lineage>
        <taxon>Bacteria</taxon>
        <taxon>Bacillati</taxon>
        <taxon>Actinomycetota</taxon>
        <taxon>Actinomycetes</taxon>
        <taxon>Micromonosporales</taxon>
        <taxon>Micromonosporaceae</taxon>
        <taxon>Dactylosporangium</taxon>
    </lineage>
</organism>
<feature type="transmembrane region" description="Helical" evidence="1">
    <location>
        <begin position="198"/>
        <end position="231"/>
    </location>
</feature>
<dbReference type="EMBL" id="BSFP01000073">
    <property type="protein sequence ID" value="GLL06469.1"/>
    <property type="molecule type" value="Genomic_DNA"/>
</dbReference>
<sequence length="243" mass="24724">MPGGGGRWLLLGTALVQAAAPPLVGFDSDAADPPIVPPGPFFAVWGVVVLGCLLAAVWGLPRRRAGAAPYRLVQLPLSLVQLGFVAWLFAAGSRLAWLTLPIFAGMLIGLVVVLRRVLSDPGGDRVSRGLLGGALGVYTGWSTAALWINAATLLPRGALDGPTGLALQCTFVLAATAAAAVGAYIFRGQLPYTLTTGWALAGVTVSAVMAGLAVLAVTAAAGLLMVVATALLRRRTVALRPGG</sequence>
<reference evidence="2" key="1">
    <citation type="journal article" date="2014" name="Int. J. Syst. Evol. Microbiol.">
        <title>Complete genome sequence of Corynebacterium casei LMG S-19264T (=DSM 44701T), isolated from a smear-ripened cheese.</title>
        <authorList>
            <consortium name="US DOE Joint Genome Institute (JGI-PGF)"/>
            <person name="Walter F."/>
            <person name="Albersmeier A."/>
            <person name="Kalinowski J."/>
            <person name="Ruckert C."/>
        </authorList>
    </citation>
    <scope>NUCLEOTIDE SEQUENCE</scope>
    <source>
        <strain evidence="2">VKM Ac-1321</strain>
    </source>
</reference>
<name>A0A9W6KTL8_9ACTN</name>
<dbReference type="AlphaFoldDB" id="A0A9W6KTL8"/>
<evidence type="ECO:0000313" key="3">
    <source>
        <dbReference type="Proteomes" id="UP001143480"/>
    </source>
</evidence>
<accession>A0A9W6KTL8</accession>
<feature type="transmembrane region" description="Helical" evidence="1">
    <location>
        <begin position="41"/>
        <end position="60"/>
    </location>
</feature>
<protein>
    <recommendedName>
        <fullName evidence="4">TspO/MBR related protein</fullName>
    </recommendedName>
</protein>